<dbReference type="AlphaFoldDB" id="A0AAN6ZHW8"/>
<name>A0AAN6ZHW8_9PEZI</name>
<dbReference type="Gene3D" id="2.102.20.10">
    <property type="entry name" value="Beta-galactosidase, domain 2"/>
    <property type="match status" value="1"/>
</dbReference>
<dbReference type="Gene3D" id="2.60.120.260">
    <property type="entry name" value="Galactose-binding domain-like"/>
    <property type="match status" value="2"/>
</dbReference>
<dbReference type="PANTHER" id="PTHR23421">
    <property type="entry name" value="BETA-GALACTOSIDASE RELATED"/>
    <property type="match status" value="1"/>
</dbReference>
<dbReference type="EMBL" id="MU853649">
    <property type="protein sequence ID" value="KAK4139805.1"/>
    <property type="molecule type" value="Genomic_DNA"/>
</dbReference>
<keyword evidence="5 12" id="KW-0378">Hydrolase</keyword>
<keyword evidence="7" id="KW-0326">Glycosidase</keyword>
<accession>A0AAN6ZHW8</accession>
<protein>
    <recommendedName>
        <fullName evidence="3">beta-galactosidase</fullName>
        <ecNumber evidence="3">3.2.1.23</ecNumber>
    </recommendedName>
</protein>
<evidence type="ECO:0000256" key="1">
    <source>
        <dbReference type="ARBA" id="ARBA00001412"/>
    </source>
</evidence>
<reference evidence="12" key="1">
    <citation type="journal article" date="2023" name="Mol. Phylogenet. Evol.">
        <title>Genome-scale phylogeny and comparative genomics of the fungal order Sordariales.</title>
        <authorList>
            <person name="Hensen N."/>
            <person name="Bonometti L."/>
            <person name="Westerberg I."/>
            <person name="Brannstrom I.O."/>
            <person name="Guillou S."/>
            <person name="Cros-Aarteil S."/>
            <person name="Calhoun S."/>
            <person name="Haridas S."/>
            <person name="Kuo A."/>
            <person name="Mondo S."/>
            <person name="Pangilinan J."/>
            <person name="Riley R."/>
            <person name="LaButti K."/>
            <person name="Andreopoulos B."/>
            <person name="Lipzen A."/>
            <person name="Chen C."/>
            <person name="Yan M."/>
            <person name="Daum C."/>
            <person name="Ng V."/>
            <person name="Clum A."/>
            <person name="Steindorff A."/>
            <person name="Ohm R.A."/>
            <person name="Martin F."/>
            <person name="Silar P."/>
            <person name="Natvig D.O."/>
            <person name="Lalanne C."/>
            <person name="Gautier V."/>
            <person name="Ament-Velasquez S.L."/>
            <person name="Kruys A."/>
            <person name="Hutchinson M.I."/>
            <person name="Powell A.J."/>
            <person name="Barry K."/>
            <person name="Miller A.N."/>
            <person name="Grigoriev I.V."/>
            <person name="Debuchy R."/>
            <person name="Gladieux P."/>
            <person name="Hiltunen Thoren M."/>
            <person name="Johannesson H."/>
        </authorList>
    </citation>
    <scope>NUCLEOTIDE SEQUENCE</scope>
    <source>
        <strain evidence="12">CBS 141.50</strain>
    </source>
</reference>
<dbReference type="InterPro" id="IPR037110">
    <property type="entry name" value="Betagal_dom2_sf"/>
</dbReference>
<dbReference type="InterPro" id="IPR036833">
    <property type="entry name" value="BetaGal_dom3_sf"/>
</dbReference>
<comment type="catalytic activity">
    <reaction evidence="1">
        <text>Hydrolysis of terminal non-reducing beta-D-galactose residues in beta-D-galactosides.</text>
        <dbReference type="EC" id="3.2.1.23"/>
    </reaction>
</comment>
<dbReference type="InterPro" id="IPR001944">
    <property type="entry name" value="Glycoside_Hdrlase_35"/>
</dbReference>
<dbReference type="GO" id="GO:0004565">
    <property type="term" value="F:beta-galactosidase activity"/>
    <property type="evidence" value="ECO:0007669"/>
    <property type="project" value="UniProtKB-EC"/>
</dbReference>
<evidence type="ECO:0000313" key="13">
    <source>
        <dbReference type="Proteomes" id="UP001302676"/>
    </source>
</evidence>
<dbReference type="SUPFAM" id="SSF49785">
    <property type="entry name" value="Galactose-binding domain-like"/>
    <property type="match status" value="2"/>
</dbReference>
<evidence type="ECO:0000313" key="12">
    <source>
        <dbReference type="EMBL" id="KAK4139805.1"/>
    </source>
</evidence>
<dbReference type="InterPro" id="IPR031330">
    <property type="entry name" value="Gly_Hdrlase_35_cat"/>
</dbReference>
<feature type="region of interest" description="Disordered" evidence="9">
    <location>
        <begin position="677"/>
        <end position="697"/>
    </location>
</feature>
<keyword evidence="13" id="KW-1185">Reference proteome</keyword>
<dbReference type="SMART" id="SM01029">
    <property type="entry name" value="BetaGal_dom2"/>
    <property type="match status" value="1"/>
</dbReference>
<dbReference type="FunFam" id="2.102.20.10:FF:000001">
    <property type="entry name" value="Beta-galactosidase A"/>
    <property type="match status" value="1"/>
</dbReference>
<dbReference type="InterPro" id="IPR008979">
    <property type="entry name" value="Galactose-bd-like_sf"/>
</dbReference>
<dbReference type="GO" id="GO:0005975">
    <property type="term" value="P:carbohydrate metabolic process"/>
    <property type="evidence" value="ECO:0007669"/>
    <property type="project" value="InterPro"/>
</dbReference>
<keyword evidence="6" id="KW-0325">Glycoprotein</keyword>
<dbReference type="FunFam" id="3.20.20.80:FF:000040">
    <property type="entry name" value="Beta-galactosidase A"/>
    <property type="match status" value="1"/>
</dbReference>
<dbReference type="InterPro" id="IPR025300">
    <property type="entry name" value="BetaGal_jelly_roll_dom"/>
</dbReference>
<dbReference type="EC" id="3.2.1.23" evidence="3"/>
<dbReference type="Pfam" id="PF01301">
    <property type="entry name" value="Glyco_hydro_35"/>
    <property type="match status" value="1"/>
</dbReference>
<gene>
    <name evidence="12" type="ORF">C8A04DRAFT_32703</name>
</gene>
<dbReference type="SUPFAM" id="SSF51011">
    <property type="entry name" value="Glycosyl hydrolase domain"/>
    <property type="match status" value="1"/>
</dbReference>
<keyword evidence="4 10" id="KW-0732">Signal</keyword>
<dbReference type="Pfam" id="PF13364">
    <property type="entry name" value="BetaGal_ABD2"/>
    <property type="match status" value="2"/>
</dbReference>
<dbReference type="Pfam" id="PF13363">
    <property type="entry name" value="BetaGal_dom3"/>
    <property type="match status" value="1"/>
</dbReference>
<dbReference type="Pfam" id="PF10435">
    <property type="entry name" value="BetaGal_dom2"/>
    <property type="match status" value="1"/>
</dbReference>
<feature type="chain" id="PRO_5042819483" description="beta-galactosidase" evidence="10">
    <location>
        <begin position="32"/>
        <end position="1040"/>
    </location>
</feature>
<reference evidence="12" key="2">
    <citation type="submission" date="2023-05" db="EMBL/GenBank/DDBJ databases">
        <authorList>
            <consortium name="Lawrence Berkeley National Laboratory"/>
            <person name="Steindorff A."/>
            <person name="Hensen N."/>
            <person name="Bonometti L."/>
            <person name="Westerberg I."/>
            <person name="Brannstrom I.O."/>
            <person name="Guillou S."/>
            <person name="Cros-Aarteil S."/>
            <person name="Calhoun S."/>
            <person name="Haridas S."/>
            <person name="Kuo A."/>
            <person name="Mondo S."/>
            <person name="Pangilinan J."/>
            <person name="Riley R."/>
            <person name="Labutti K."/>
            <person name="Andreopoulos B."/>
            <person name="Lipzen A."/>
            <person name="Chen C."/>
            <person name="Yanf M."/>
            <person name="Daum C."/>
            <person name="Ng V."/>
            <person name="Clum A."/>
            <person name="Ohm R."/>
            <person name="Martin F."/>
            <person name="Silar P."/>
            <person name="Natvig D."/>
            <person name="Lalanne C."/>
            <person name="Gautier V."/>
            <person name="Ament-Velasquez S.L."/>
            <person name="Kruys A."/>
            <person name="Hutchinson M.I."/>
            <person name="Powell A.J."/>
            <person name="Barry K."/>
            <person name="Miller A.N."/>
            <person name="Grigoriev I.V."/>
            <person name="Debuchy R."/>
            <person name="Gladieux P."/>
            <person name="Thoren M.H."/>
            <person name="Johannesson H."/>
        </authorList>
    </citation>
    <scope>NUCLEOTIDE SEQUENCE</scope>
    <source>
        <strain evidence="12">CBS 141.50</strain>
    </source>
</reference>
<organism evidence="12 13">
    <name type="scientific">Dichotomopilus funicola</name>
    <dbReference type="NCBI Taxonomy" id="1934379"/>
    <lineage>
        <taxon>Eukaryota</taxon>
        <taxon>Fungi</taxon>
        <taxon>Dikarya</taxon>
        <taxon>Ascomycota</taxon>
        <taxon>Pezizomycotina</taxon>
        <taxon>Sordariomycetes</taxon>
        <taxon>Sordariomycetidae</taxon>
        <taxon>Sordariales</taxon>
        <taxon>Chaetomiaceae</taxon>
        <taxon>Dichotomopilus</taxon>
    </lineage>
</organism>
<evidence type="ECO:0000256" key="2">
    <source>
        <dbReference type="ARBA" id="ARBA00009809"/>
    </source>
</evidence>
<feature type="domain" description="Beta-galactosidase" evidence="11">
    <location>
        <begin position="413"/>
        <end position="591"/>
    </location>
</feature>
<comment type="caution">
    <text evidence="12">The sequence shown here is derived from an EMBL/GenBank/DDBJ whole genome shotgun (WGS) entry which is preliminary data.</text>
</comment>
<comment type="similarity">
    <text evidence="2 8">Belongs to the glycosyl hydrolase 35 family.</text>
</comment>
<dbReference type="SUPFAM" id="SSF51445">
    <property type="entry name" value="(Trans)glycosidases"/>
    <property type="match status" value="1"/>
</dbReference>
<sequence length="1040" mass="113471">MGVFPPIRGLSAKLISFLLLMLVSNPRLTSAAVAADEPSDAWPILDNGLQDTVQWDHHSILIHGERMFLFGGEMHPFRLPIPELWEDVLQKIKATGLRMVSIYTHWGFHAPTPDTVDFTSGSHNLTRFLEMAKDVGLYVLVRPGPYINAELSAGGMALWATTGAHGELRVDDEEFAKAWTPYQDGFAQLTEPFQVTEEGTVVMYQIENEYAGQWTNAAEKTPNEEGIGYMEALEKNARDNGIVVPLVHNMPNMNGRSWSKDYDTVGAGGNVDIYGLDSYPQCWSCVQEECGSTPTPFGVLDYYDHFQLVSPNQPSFMPEFQGGALNPWNGPSGGCRERTGVDFVNFYYRDTISQHVTMLNLYMIYGGTNWGWLAAPFLGSSYDYSAAISEDRSVGDKYYELKNLGLFTRVADELAYTERIGNGTDYTNNTNLHTAELRNPETGAGFYVIRHDDTASDAEEWYAWQVNCSLGQFFVPKISSAFVLSGNEAKIMVADFHFGEHTLSYSSVEVLTYSVIDEKPVLVLWAPVGRSGEFHLRGATNGTIVSGQAVTLVSDEEGMIVGYIQKEGLTVVEFDNGVRVVLVDRATAYKVWSPALTNDPKVPVNQTALVIGPRLVRSATLTSEDSTISLFGDNNATTPTALEVFTSSSITTIRWNGVDLPTTQSKYSSLLATINPDSSTSSPTFQPPKITNWKSQDSLPEISPSYSDSGPAWVLANDSTTTNPDASVKDATKPYLFADQYGFHTGIRLWRGRFLVATNDSGAAPTGVYLAVQGGTAHGWSAYLNGGFLGSWLGSADAAVGNLTLEFGDGVLQDGENVLLVIHDDTGHDQGDGAVTPRGILNATLLSEGEDGEFAFTEWRVAGTAGAGGGKKAGLDAVRTHYNEGGLTGERLGWHLPGFDDGKWEEGDGPSAGFGAPGVRFYRGALPLDVPKELDVSLAFRFKPAAEGKLGYRVLLFVNGWQYGRYYPSIASEDTFPVPIGVLDYAGDNIVALAVWALQEDGASVDVEVVTRYAVESSLDVRFDGSYLRPGWDSKRLDYV</sequence>
<dbReference type="RefSeq" id="XP_062633176.1">
    <property type="nucleotide sequence ID" value="XM_062782187.1"/>
</dbReference>
<dbReference type="SUPFAM" id="SSF117100">
    <property type="entry name" value="Beta-galactosidase LacA, domain 3"/>
    <property type="match status" value="1"/>
</dbReference>
<evidence type="ECO:0000256" key="7">
    <source>
        <dbReference type="ARBA" id="ARBA00023295"/>
    </source>
</evidence>
<evidence type="ECO:0000256" key="4">
    <source>
        <dbReference type="ARBA" id="ARBA00022729"/>
    </source>
</evidence>
<evidence type="ECO:0000256" key="10">
    <source>
        <dbReference type="SAM" id="SignalP"/>
    </source>
</evidence>
<evidence type="ECO:0000259" key="11">
    <source>
        <dbReference type="SMART" id="SM01029"/>
    </source>
</evidence>
<dbReference type="GeneID" id="87818800"/>
<dbReference type="PRINTS" id="PR00742">
    <property type="entry name" value="GLHYDRLASE35"/>
</dbReference>
<dbReference type="Gene3D" id="2.60.390.10">
    <property type="entry name" value="Beta-galactosidase, domain 3"/>
    <property type="match status" value="1"/>
</dbReference>
<evidence type="ECO:0000256" key="8">
    <source>
        <dbReference type="RuleBase" id="RU003679"/>
    </source>
</evidence>
<proteinExistence type="inferred from homology"/>
<dbReference type="Gene3D" id="3.20.20.80">
    <property type="entry name" value="Glycosidases"/>
    <property type="match status" value="1"/>
</dbReference>
<dbReference type="InterPro" id="IPR017853">
    <property type="entry name" value="GH"/>
</dbReference>
<feature type="signal peptide" evidence="10">
    <location>
        <begin position="1"/>
        <end position="31"/>
    </location>
</feature>
<dbReference type="InterPro" id="IPR025972">
    <property type="entry name" value="BetaGal_dom3"/>
</dbReference>
<evidence type="ECO:0000256" key="3">
    <source>
        <dbReference type="ARBA" id="ARBA00012756"/>
    </source>
</evidence>
<dbReference type="Proteomes" id="UP001302676">
    <property type="component" value="Unassembled WGS sequence"/>
</dbReference>
<dbReference type="InterPro" id="IPR018954">
    <property type="entry name" value="Betagal_dom2"/>
</dbReference>
<evidence type="ECO:0000256" key="5">
    <source>
        <dbReference type="ARBA" id="ARBA00022801"/>
    </source>
</evidence>
<evidence type="ECO:0000256" key="9">
    <source>
        <dbReference type="SAM" id="MobiDB-lite"/>
    </source>
</evidence>
<evidence type="ECO:0000256" key="6">
    <source>
        <dbReference type="ARBA" id="ARBA00023180"/>
    </source>
</evidence>